<dbReference type="EMBL" id="MU118026">
    <property type="protein sequence ID" value="KAF9647768.1"/>
    <property type="molecule type" value="Genomic_DNA"/>
</dbReference>
<keyword evidence="2" id="KW-1185">Reference proteome</keyword>
<accession>A0ACB6ZEJ6</accession>
<evidence type="ECO:0000313" key="1">
    <source>
        <dbReference type="EMBL" id="KAF9647768.1"/>
    </source>
</evidence>
<sequence>MFQCDDGAIPEWRFLRVENGVDIGAPCPVCDIQVGHNVTCHHDLHPNRQFDGFW</sequence>
<organism evidence="1 2">
    <name type="scientific">Thelephora ganbajun</name>
    <name type="common">Ganba fungus</name>
    <dbReference type="NCBI Taxonomy" id="370292"/>
    <lineage>
        <taxon>Eukaryota</taxon>
        <taxon>Fungi</taxon>
        <taxon>Dikarya</taxon>
        <taxon>Basidiomycota</taxon>
        <taxon>Agaricomycotina</taxon>
        <taxon>Agaricomycetes</taxon>
        <taxon>Thelephorales</taxon>
        <taxon>Thelephoraceae</taxon>
        <taxon>Thelephora</taxon>
    </lineage>
</organism>
<dbReference type="Proteomes" id="UP000886501">
    <property type="component" value="Unassembled WGS sequence"/>
</dbReference>
<evidence type="ECO:0000313" key="2">
    <source>
        <dbReference type="Proteomes" id="UP000886501"/>
    </source>
</evidence>
<gene>
    <name evidence="1" type="ORF">BDM02DRAFT_3116477</name>
</gene>
<name>A0ACB6ZEJ6_THEGA</name>
<reference evidence="1" key="1">
    <citation type="submission" date="2019-10" db="EMBL/GenBank/DDBJ databases">
        <authorList>
            <consortium name="DOE Joint Genome Institute"/>
            <person name="Kuo A."/>
            <person name="Miyauchi S."/>
            <person name="Kiss E."/>
            <person name="Drula E."/>
            <person name="Kohler A."/>
            <person name="Sanchez-Garcia M."/>
            <person name="Andreopoulos B."/>
            <person name="Barry K.W."/>
            <person name="Bonito G."/>
            <person name="Buee M."/>
            <person name="Carver A."/>
            <person name="Chen C."/>
            <person name="Cichocki N."/>
            <person name="Clum A."/>
            <person name="Culley D."/>
            <person name="Crous P.W."/>
            <person name="Fauchery L."/>
            <person name="Girlanda M."/>
            <person name="Hayes R."/>
            <person name="Keri Z."/>
            <person name="Labutti K."/>
            <person name="Lipzen A."/>
            <person name="Lombard V."/>
            <person name="Magnuson J."/>
            <person name="Maillard F."/>
            <person name="Morin E."/>
            <person name="Murat C."/>
            <person name="Nolan M."/>
            <person name="Ohm R."/>
            <person name="Pangilinan J."/>
            <person name="Pereira M."/>
            <person name="Perotto S."/>
            <person name="Peter M."/>
            <person name="Riley R."/>
            <person name="Sitrit Y."/>
            <person name="Stielow B."/>
            <person name="Szollosi G."/>
            <person name="Zifcakova L."/>
            <person name="Stursova M."/>
            <person name="Spatafora J.W."/>
            <person name="Tedersoo L."/>
            <person name="Vaario L.-M."/>
            <person name="Yamada A."/>
            <person name="Yan M."/>
            <person name="Wang P."/>
            <person name="Xu J."/>
            <person name="Bruns T."/>
            <person name="Baldrian P."/>
            <person name="Vilgalys R."/>
            <person name="Henrissat B."/>
            <person name="Grigoriev I.V."/>
            <person name="Hibbett D."/>
            <person name="Nagy L.G."/>
            <person name="Martin F.M."/>
        </authorList>
    </citation>
    <scope>NUCLEOTIDE SEQUENCE</scope>
    <source>
        <strain evidence="1">P2</strain>
    </source>
</reference>
<proteinExistence type="predicted"/>
<protein>
    <submittedName>
        <fullName evidence="1">Uncharacterized protein</fullName>
    </submittedName>
</protein>
<reference evidence="1" key="2">
    <citation type="journal article" date="2020" name="Nat. Commun.">
        <title>Large-scale genome sequencing of mycorrhizal fungi provides insights into the early evolution of symbiotic traits.</title>
        <authorList>
            <person name="Miyauchi S."/>
            <person name="Kiss E."/>
            <person name="Kuo A."/>
            <person name="Drula E."/>
            <person name="Kohler A."/>
            <person name="Sanchez-Garcia M."/>
            <person name="Morin E."/>
            <person name="Andreopoulos B."/>
            <person name="Barry K.W."/>
            <person name="Bonito G."/>
            <person name="Buee M."/>
            <person name="Carver A."/>
            <person name="Chen C."/>
            <person name="Cichocki N."/>
            <person name="Clum A."/>
            <person name="Culley D."/>
            <person name="Crous P.W."/>
            <person name="Fauchery L."/>
            <person name="Girlanda M."/>
            <person name="Hayes R.D."/>
            <person name="Keri Z."/>
            <person name="LaButti K."/>
            <person name="Lipzen A."/>
            <person name="Lombard V."/>
            <person name="Magnuson J."/>
            <person name="Maillard F."/>
            <person name="Murat C."/>
            <person name="Nolan M."/>
            <person name="Ohm R.A."/>
            <person name="Pangilinan J."/>
            <person name="Pereira M.F."/>
            <person name="Perotto S."/>
            <person name="Peter M."/>
            <person name="Pfister S."/>
            <person name="Riley R."/>
            <person name="Sitrit Y."/>
            <person name="Stielow J.B."/>
            <person name="Szollosi G."/>
            <person name="Zifcakova L."/>
            <person name="Stursova M."/>
            <person name="Spatafora J.W."/>
            <person name="Tedersoo L."/>
            <person name="Vaario L.M."/>
            <person name="Yamada A."/>
            <person name="Yan M."/>
            <person name="Wang P."/>
            <person name="Xu J."/>
            <person name="Bruns T."/>
            <person name="Baldrian P."/>
            <person name="Vilgalys R."/>
            <person name="Dunand C."/>
            <person name="Henrissat B."/>
            <person name="Grigoriev I.V."/>
            <person name="Hibbett D."/>
            <person name="Nagy L.G."/>
            <person name="Martin F.M."/>
        </authorList>
    </citation>
    <scope>NUCLEOTIDE SEQUENCE</scope>
    <source>
        <strain evidence="1">P2</strain>
    </source>
</reference>
<comment type="caution">
    <text evidence="1">The sequence shown here is derived from an EMBL/GenBank/DDBJ whole genome shotgun (WGS) entry which is preliminary data.</text>
</comment>